<keyword evidence="2" id="KW-0378">Hydrolase</keyword>
<dbReference type="Proteomes" id="UP001262582">
    <property type="component" value="Unassembled WGS sequence"/>
</dbReference>
<dbReference type="Gene3D" id="3.40.720.10">
    <property type="entry name" value="Alkaline Phosphatase, subunit A"/>
    <property type="match status" value="1"/>
</dbReference>
<dbReference type="EMBL" id="JAVRHK010000019">
    <property type="protein sequence ID" value="MDT0678339.1"/>
    <property type="molecule type" value="Genomic_DNA"/>
</dbReference>
<keyword evidence="6" id="KW-1185">Reference proteome</keyword>
<dbReference type="CDD" id="cd16027">
    <property type="entry name" value="SGSH"/>
    <property type="match status" value="1"/>
</dbReference>
<dbReference type="InterPro" id="IPR024607">
    <property type="entry name" value="Sulfatase_CS"/>
</dbReference>
<comment type="caution">
    <text evidence="5">The sequence shown here is derived from an EMBL/GenBank/DDBJ whole genome shotgun (WGS) entry which is preliminary data.</text>
</comment>
<protein>
    <submittedName>
        <fullName evidence="5">Sulfatase</fullName>
    </submittedName>
</protein>
<dbReference type="PROSITE" id="PS00523">
    <property type="entry name" value="SULFATASE_1"/>
    <property type="match status" value="1"/>
</dbReference>
<evidence type="ECO:0000313" key="6">
    <source>
        <dbReference type="Proteomes" id="UP001262582"/>
    </source>
</evidence>
<organism evidence="5 6">
    <name type="scientific">Autumnicola musiva</name>
    <dbReference type="NCBI Taxonomy" id="3075589"/>
    <lineage>
        <taxon>Bacteria</taxon>
        <taxon>Pseudomonadati</taxon>
        <taxon>Bacteroidota</taxon>
        <taxon>Flavobacteriia</taxon>
        <taxon>Flavobacteriales</taxon>
        <taxon>Flavobacteriaceae</taxon>
        <taxon>Autumnicola</taxon>
    </lineage>
</organism>
<dbReference type="Pfam" id="PF00884">
    <property type="entry name" value="Sulfatase"/>
    <property type="match status" value="1"/>
</dbReference>
<feature type="chain" id="PRO_5046825543" evidence="3">
    <location>
        <begin position="21"/>
        <end position="487"/>
    </location>
</feature>
<dbReference type="PROSITE" id="PS00149">
    <property type="entry name" value="SULFATASE_2"/>
    <property type="match status" value="1"/>
</dbReference>
<dbReference type="InterPro" id="IPR017850">
    <property type="entry name" value="Alkaline_phosphatase_core_sf"/>
</dbReference>
<evidence type="ECO:0000256" key="3">
    <source>
        <dbReference type="SAM" id="SignalP"/>
    </source>
</evidence>
<sequence>MKLGIAKLLLLVTISLFSTGKVLSQSAELSPNIIILIADDVGVNDIGCYGNSFVDTPNIDYLASNGLKFNNAFLTTSSCSPSRISIITGRYPHNTGAAELHTEPDVHFSSIASQLKEQGYYTGQAGKWHMGNLLKEGFDQIFEDREQNGAGGEKMWIPSLRNRDKNKPFFFWFASYDAHRPWEENTFSYTHEPSQIKVPPTLIDNDSTRIDLAQYYDEIKRWDYHIGKVVRELKRQEVFDNTLIVIMSDNGRPFPRDKTRMYDSGLRTPFIVHWPKNIKKAAISNSLISAVDIAPTILDICKSDIPETFQGRSFKGLIEHPGKAFRNYVFGEHNWHDHEAFERMVRTKEYLYIQNFRPELPNQGPADAINSPSFRSLLKAKEQGTITEVQSDIFLAPRPKDELYQIKTDSLQTLNLISGKKHSDVRDRLKSILKGWMRETCDNVPKELTKDWYTRDTGKRIEDNFQIRGDMPGEKNNAERCNAKGAF</sequence>
<proteinExistence type="inferred from homology"/>
<dbReference type="PANTHER" id="PTHR43751:SF1">
    <property type="entry name" value="SULFATASE ATSG-RELATED"/>
    <property type="match status" value="1"/>
</dbReference>
<name>A0ABU3DA13_9FLAO</name>
<accession>A0ABU3DA13</accession>
<gene>
    <name evidence="5" type="ORF">RM539_17285</name>
</gene>
<keyword evidence="3" id="KW-0732">Signal</keyword>
<evidence type="ECO:0000256" key="2">
    <source>
        <dbReference type="ARBA" id="ARBA00022801"/>
    </source>
</evidence>
<dbReference type="InterPro" id="IPR000917">
    <property type="entry name" value="Sulfatase_N"/>
</dbReference>
<comment type="similarity">
    <text evidence="1">Belongs to the sulfatase family.</text>
</comment>
<dbReference type="SUPFAM" id="SSF53649">
    <property type="entry name" value="Alkaline phosphatase-like"/>
    <property type="match status" value="1"/>
</dbReference>
<reference evidence="5 6" key="1">
    <citation type="submission" date="2023-09" db="EMBL/GenBank/DDBJ databases">
        <authorList>
            <person name="Rey-Velasco X."/>
        </authorList>
    </citation>
    <scope>NUCLEOTIDE SEQUENCE [LARGE SCALE GENOMIC DNA]</scope>
    <source>
        <strain evidence="5 6">F117</strain>
    </source>
</reference>
<evidence type="ECO:0000256" key="1">
    <source>
        <dbReference type="ARBA" id="ARBA00008779"/>
    </source>
</evidence>
<evidence type="ECO:0000259" key="4">
    <source>
        <dbReference type="Pfam" id="PF00884"/>
    </source>
</evidence>
<dbReference type="PANTHER" id="PTHR43751">
    <property type="entry name" value="SULFATASE"/>
    <property type="match status" value="1"/>
</dbReference>
<feature type="domain" description="Sulfatase N-terminal" evidence="4">
    <location>
        <begin position="31"/>
        <end position="300"/>
    </location>
</feature>
<dbReference type="InterPro" id="IPR052701">
    <property type="entry name" value="GAG_Ulvan_Degrading_Sulfatases"/>
</dbReference>
<feature type="signal peptide" evidence="3">
    <location>
        <begin position="1"/>
        <end position="20"/>
    </location>
</feature>
<dbReference type="RefSeq" id="WP_311504674.1">
    <property type="nucleotide sequence ID" value="NZ_JAVRHK010000019.1"/>
</dbReference>
<evidence type="ECO:0000313" key="5">
    <source>
        <dbReference type="EMBL" id="MDT0678339.1"/>
    </source>
</evidence>